<name>A0A1M4YW17_9LACT</name>
<dbReference type="GO" id="GO:0043164">
    <property type="term" value="P:Gram-negative-bacterium-type cell wall biogenesis"/>
    <property type="evidence" value="ECO:0007669"/>
    <property type="project" value="TreeGrafter"/>
</dbReference>
<keyword evidence="4" id="KW-1185">Reference proteome</keyword>
<feature type="transmembrane region" description="Helical" evidence="1">
    <location>
        <begin position="96"/>
        <end position="118"/>
    </location>
</feature>
<feature type="domain" description="DUF218" evidence="2">
    <location>
        <begin position="165"/>
        <end position="294"/>
    </location>
</feature>
<feature type="transmembrane region" description="Helical" evidence="1">
    <location>
        <begin position="57"/>
        <end position="84"/>
    </location>
</feature>
<dbReference type="InterPro" id="IPR014729">
    <property type="entry name" value="Rossmann-like_a/b/a_fold"/>
</dbReference>
<reference evidence="3 4" key="1">
    <citation type="submission" date="2016-11" db="EMBL/GenBank/DDBJ databases">
        <authorList>
            <person name="Jaros S."/>
            <person name="Januszkiewicz K."/>
            <person name="Wedrychowicz H."/>
        </authorList>
    </citation>
    <scope>NUCLEOTIDE SEQUENCE [LARGE SCALE GENOMIC DNA]</scope>
    <source>
        <strain evidence="3 4">DSM 15692</strain>
    </source>
</reference>
<protein>
    <submittedName>
        <fullName evidence="3">Uncharacterized SAM-binding protein YcdF, DUF218 family</fullName>
    </submittedName>
</protein>
<dbReference type="RefSeq" id="WP_073298501.1">
    <property type="nucleotide sequence ID" value="NZ_FQUF01000032.1"/>
</dbReference>
<evidence type="ECO:0000313" key="3">
    <source>
        <dbReference type="EMBL" id="SHF09930.1"/>
    </source>
</evidence>
<evidence type="ECO:0000259" key="2">
    <source>
        <dbReference type="Pfam" id="PF02698"/>
    </source>
</evidence>
<feature type="transmembrane region" description="Helical" evidence="1">
    <location>
        <begin position="319"/>
        <end position="338"/>
    </location>
</feature>
<keyword evidence="1" id="KW-1133">Transmembrane helix</keyword>
<evidence type="ECO:0000313" key="4">
    <source>
        <dbReference type="Proteomes" id="UP000184128"/>
    </source>
</evidence>
<dbReference type="Proteomes" id="UP000184128">
    <property type="component" value="Unassembled WGS sequence"/>
</dbReference>
<dbReference type="Pfam" id="PF02698">
    <property type="entry name" value="DUF218"/>
    <property type="match status" value="1"/>
</dbReference>
<dbReference type="InterPro" id="IPR051599">
    <property type="entry name" value="Cell_Envelope_Assoc"/>
</dbReference>
<dbReference type="CDD" id="cd06259">
    <property type="entry name" value="YdcF-like"/>
    <property type="match status" value="1"/>
</dbReference>
<feature type="transmembrane region" description="Helical" evidence="1">
    <location>
        <begin position="29"/>
        <end position="51"/>
    </location>
</feature>
<dbReference type="EMBL" id="FQUF01000032">
    <property type="protein sequence ID" value="SHF09930.1"/>
    <property type="molecule type" value="Genomic_DNA"/>
</dbReference>
<dbReference type="AlphaFoldDB" id="A0A1M4YW17"/>
<dbReference type="PANTHER" id="PTHR30336:SF18">
    <property type="entry name" value="MEMBRANE PROTEIN"/>
    <property type="match status" value="1"/>
</dbReference>
<keyword evidence="1" id="KW-0812">Transmembrane</keyword>
<dbReference type="PANTHER" id="PTHR30336">
    <property type="entry name" value="INNER MEMBRANE PROTEIN, PROBABLE PERMEASE"/>
    <property type="match status" value="1"/>
</dbReference>
<evidence type="ECO:0000256" key="1">
    <source>
        <dbReference type="SAM" id="Phobius"/>
    </source>
</evidence>
<dbReference type="OrthoDB" id="9782395at2"/>
<proteinExistence type="predicted"/>
<sequence length="342" mass="39197">MYIPYFFGILTLSFGLLFLFLKMKRPQTIWLGISFINFLFNFAMIFVVIFLQNDILVPLIIIAVLFTIFIFTMPFLMVGTFLINGIKVIRNEGFKFSNLLSLLFGISVLGYLFIWPSIVDITKNIFLNTVYQFISFNVLYFSFILLCYTVANSLNLMHIRKTKIDYFITLGAGLTGERVTPLLAGRIDKAIELQQKQKHGKIVFSGGQGEDEVIPEGEAMAQYALDQGVNPEIIIKETNSESTHQNIQYSKHLIDLDWRAKTEPKIAIVTNYYHVLRGLMQAHSLGIDCIGYGSHSKFYFSLNAFLREFVAYLQMTYKVHSLIISFVGLILFILYLILQLSI</sequence>
<feature type="transmembrane region" description="Helical" evidence="1">
    <location>
        <begin position="6"/>
        <end position="22"/>
    </location>
</feature>
<dbReference type="Gene3D" id="3.40.50.620">
    <property type="entry name" value="HUPs"/>
    <property type="match status" value="1"/>
</dbReference>
<dbReference type="GO" id="GO:0005886">
    <property type="term" value="C:plasma membrane"/>
    <property type="evidence" value="ECO:0007669"/>
    <property type="project" value="TreeGrafter"/>
</dbReference>
<dbReference type="InterPro" id="IPR003848">
    <property type="entry name" value="DUF218"/>
</dbReference>
<organism evidence="3 4">
    <name type="scientific">Atopostipes suicloacalis DSM 15692</name>
    <dbReference type="NCBI Taxonomy" id="1121025"/>
    <lineage>
        <taxon>Bacteria</taxon>
        <taxon>Bacillati</taxon>
        <taxon>Bacillota</taxon>
        <taxon>Bacilli</taxon>
        <taxon>Lactobacillales</taxon>
        <taxon>Carnobacteriaceae</taxon>
        <taxon>Atopostipes</taxon>
    </lineage>
</organism>
<keyword evidence="1" id="KW-0472">Membrane</keyword>
<dbReference type="GO" id="GO:0000270">
    <property type="term" value="P:peptidoglycan metabolic process"/>
    <property type="evidence" value="ECO:0007669"/>
    <property type="project" value="TreeGrafter"/>
</dbReference>
<accession>A0A1M4YW17</accession>
<gene>
    <name evidence="3" type="ORF">SAMN02745249_01806</name>
</gene>
<feature type="transmembrane region" description="Helical" evidence="1">
    <location>
        <begin position="130"/>
        <end position="151"/>
    </location>
</feature>